<reference evidence="2 3" key="1">
    <citation type="submission" date="2017-06" db="EMBL/GenBank/DDBJ databases">
        <title>Sequencing and comparative analysis of myxobacterial genomes.</title>
        <authorList>
            <person name="Rupp O."/>
            <person name="Goesmann A."/>
            <person name="Sogaard-Andersen L."/>
        </authorList>
    </citation>
    <scope>NUCLEOTIDE SEQUENCE [LARGE SCALE GENOMIC DNA]</scope>
    <source>
        <strain evidence="2 3">DSM 14697</strain>
    </source>
</reference>
<organism evidence="2 3">
    <name type="scientific">Corallococcus macrosporus DSM 14697</name>
    <dbReference type="NCBI Taxonomy" id="1189310"/>
    <lineage>
        <taxon>Bacteria</taxon>
        <taxon>Pseudomonadati</taxon>
        <taxon>Myxococcota</taxon>
        <taxon>Myxococcia</taxon>
        <taxon>Myxococcales</taxon>
        <taxon>Cystobacterineae</taxon>
        <taxon>Myxococcaceae</taxon>
        <taxon>Corallococcus</taxon>
    </lineage>
</organism>
<dbReference type="KEGG" id="mmas:MYMAC_006389"/>
<feature type="signal peptide" evidence="1">
    <location>
        <begin position="1"/>
        <end position="27"/>
    </location>
</feature>
<gene>
    <name evidence="2" type="ORF">MYMAC_006389</name>
</gene>
<dbReference type="AlphaFoldDB" id="A0A250K3Y9"/>
<evidence type="ECO:0000256" key="1">
    <source>
        <dbReference type="SAM" id="SignalP"/>
    </source>
</evidence>
<keyword evidence="3" id="KW-1185">Reference proteome</keyword>
<accession>A0A250K3Y9</accession>
<keyword evidence="1" id="KW-0732">Signal</keyword>
<sequence length="276" mass="29472">MRLLRSLGNPLLAAVFTLAFPLAQAQAQECVEFKGLNHCGVGDAHISVGDEGVRIETGDTSGESGVVIHTGLARHWGAGVFSESDTPESGRMLLSSVSEGSTTSTASIMTEDGRVSYAATFTGAGEASTHSALIYYQGQLQHAAMRLANGTTGVTTPVGPINPGPTPPACRMPSQSWHACMDQCANAGYWDCNYCNVPCDYQFFVTNRGQCQWTIDLPHSYVALEDGSIIPADRLVLSEEVHGPTNYPYLGFDEIHLQTTANLTQIVSESVTPAER</sequence>
<evidence type="ECO:0000313" key="2">
    <source>
        <dbReference type="EMBL" id="ATB50733.1"/>
    </source>
</evidence>
<name>A0A250K3Y9_9BACT</name>
<dbReference type="RefSeq" id="WP_157770479.1">
    <property type="nucleotide sequence ID" value="NZ_CP022203.1"/>
</dbReference>
<feature type="chain" id="PRO_5012625844" description="Lipoprotein" evidence="1">
    <location>
        <begin position="28"/>
        <end position="276"/>
    </location>
</feature>
<protein>
    <recommendedName>
        <fullName evidence="4">Lipoprotein</fullName>
    </recommendedName>
</protein>
<dbReference type="OrthoDB" id="5520270at2"/>
<dbReference type="Proteomes" id="UP000217343">
    <property type="component" value="Chromosome"/>
</dbReference>
<evidence type="ECO:0000313" key="3">
    <source>
        <dbReference type="Proteomes" id="UP000217343"/>
    </source>
</evidence>
<proteinExistence type="predicted"/>
<evidence type="ECO:0008006" key="4">
    <source>
        <dbReference type="Google" id="ProtNLM"/>
    </source>
</evidence>
<dbReference type="EMBL" id="CP022203">
    <property type="protein sequence ID" value="ATB50733.1"/>
    <property type="molecule type" value="Genomic_DNA"/>
</dbReference>